<dbReference type="Proteomes" id="UP000217979">
    <property type="component" value="Plasmid unnamed"/>
</dbReference>
<evidence type="ECO:0000313" key="2">
    <source>
        <dbReference type="EMBL" id="ATF95526.1"/>
    </source>
</evidence>
<dbReference type="EMBL" id="CP023526">
    <property type="protein sequence ID" value="ATF95526.1"/>
    <property type="molecule type" value="Genomic_DNA"/>
</dbReference>
<dbReference type="AlphaFoldDB" id="A0A291E6H6"/>
<dbReference type="InterPro" id="IPR018968">
    <property type="entry name" value="Phasin"/>
</dbReference>
<proteinExistence type="predicted"/>
<dbReference type="NCBIfam" id="TIGR02809">
    <property type="entry name" value="phasin_3"/>
    <property type="match status" value="1"/>
</dbReference>
<dbReference type="Pfam" id="PF09361">
    <property type="entry name" value="Phasin_2"/>
    <property type="match status" value="1"/>
</dbReference>
<gene>
    <name evidence="2" type="ORF">CO704_26015</name>
</gene>
<evidence type="ECO:0000259" key="1">
    <source>
        <dbReference type="Pfam" id="PF09361"/>
    </source>
</evidence>
<keyword evidence="2" id="KW-0614">Plasmid</keyword>
<geneLocation type="plasmid" evidence="2">
    <name>unnamed</name>
</geneLocation>
<evidence type="ECO:0000313" key="3">
    <source>
        <dbReference type="Proteomes" id="UP000217979"/>
    </source>
</evidence>
<dbReference type="InterPro" id="IPR014176">
    <property type="entry name" value="Phasin_subfam-3"/>
</dbReference>
<name>A0A291E6H6_9ENTR</name>
<reference evidence="2 3" key="1">
    <citation type="submission" date="2017-09" db="EMBL/GenBank/DDBJ databases">
        <title>FDA dAtabase for Regulatory Grade micrObial Sequences (FDA-ARGOS): Supporting development and validation of Infectious Disease Dx tests.</title>
        <authorList>
            <person name="Minogue T."/>
            <person name="Wolcott M."/>
            <person name="Wasieloski L."/>
            <person name="Aguilar W."/>
            <person name="Moore D."/>
            <person name="Tallon L."/>
            <person name="Sadzewicz L."/>
            <person name="Ott S."/>
            <person name="Zhao X."/>
            <person name="Nagaraj S."/>
            <person name="Vavikolanu K."/>
            <person name="Aluvathingal J."/>
            <person name="Nadendla S."/>
            <person name="Sichtig H."/>
        </authorList>
    </citation>
    <scope>NUCLEOTIDE SEQUENCE [LARGE SCALE GENOMIC DNA]</scope>
    <source>
        <strain evidence="2 3">FDAARGOS_392</strain>
        <plasmid evidence="3">Plasmid unnamed</plasmid>
    </source>
</reference>
<protein>
    <submittedName>
        <fullName evidence="2">Phasin family protein</fullName>
    </submittedName>
</protein>
<accession>A0A291E6H6</accession>
<sequence>MDMYTQAFKNFSEQYEKIFSPYTRLNKLVAEKIQVLTEMNVNALQTYSQEGTTTLTALSNVKDFSSLTSFNSQHLQSLAKVTQQCIDDCHRYSEIAKQFKKEVDAILSETTAQVRSA</sequence>
<organism evidence="2 3">
    <name type="scientific">Cedecea neteri</name>
    <dbReference type="NCBI Taxonomy" id="158822"/>
    <lineage>
        <taxon>Bacteria</taxon>
        <taxon>Pseudomonadati</taxon>
        <taxon>Pseudomonadota</taxon>
        <taxon>Gammaproteobacteria</taxon>
        <taxon>Enterobacterales</taxon>
        <taxon>Enterobacteriaceae</taxon>
        <taxon>Cedecea</taxon>
    </lineage>
</organism>
<feature type="domain" description="Phasin" evidence="1">
    <location>
        <begin position="10"/>
        <end position="109"/>
    </location>
</feature>